<reference evidence="2 3" key="1">
    <citation type="submission" date="2020-04" db="EMBL/GenBank/DDBJ databases">
        <title>Chromosome-level genome assembly of a cyprinid fish Onychostoma macrolepis by integration of Nanopore Sequencing, Bionano and Hi-C technology.</title>
        <authorList>
            <person name="Wang D."/>
        </authorList>
    </citation>
    <scope>NUCLEOTIDE SEQUENCE [LARGE SCALE GENOMIC DNA]</scope>
    <source>
        <strain evidence="2">SWU-2019</strain>
        <tissue evidence="2">Muscle</tissue>
    </source>
</reference>
<dbReference type="PANTHER" id="PTHR21063">
    <property type="entry name" value="LFA-3"/>
    <property type="match status" value="1"/>
</dbReference>
<evidence type="ECO:0000313" key="2">
    <source>
        <dbReference type="EMBL" id="KAF4096307.1"/>
    </source>
</evidence>
<proteinExistence type="predicted"/>
<dbReference type="Gene3D" id="2.60.40.10">
    <property type="entry name" value="Immunoglobulins"/>
    <property type="match status" value="1"/>
</dbReference>
<protein>
    <recommendedName>
        <fullName evidence="4">Immunoglobulin V-set domain-containing protein</fullName>
    </recommendedName>
</protein>
<dbReference type="PANTHER" id="PTHR21063:SF4">
    <property type="entry name" value="CD48 ANTIGEN-RELATED"/>
    <property type="match status" value="1"/>
</dbReference>
<evidence type="ECO:0008006" key="4">
    <source>
        <dbReference type="Google" id="ProtNLM"/>
    </source>
</evidence>
<dbReference type="InterPro" id="IPR036179">
    <property type="entry name" value="Ig-like_dom_sf"/>
</dbReference>
<feature type="chain" id="PRO_5029700327" description="Immunoglobulin V-set domain-containing protein" evidence="1">
    <location>
        <begin position="20"/>
        <end position="164"/>
    </location>
</feature>
<comment type="caution">
    <text evidence="2">The sequence shown here is derived from an EMBL/GenBank/DDBJ whole genome shotgun (WGS) entry which is preliminary data.</text>
</comment>
<sequence length="164" mass="18434">MSISMWVFIMFFTSLEVCGQADAPESVRVMEGDVLRLHPGVPELKQDVQILWSYERDNLSTRVAQIYQGKIYTSYDERFSGRVQLDRKTGVLTISNIRTNESGPFEAFIVINTKISKRKFSVDVYAAVSSVTVRQSTDCPDCCGVTEALIHLVLAGLMFLLDLV</sequence>
<dbReference type="AlphaFoldDB" id="A0A7J6BMP8"/>
<dbReference type="InterPro" id="IPR013783">
    <property type="entry name" value="Ig-like_fold"/>
</dbReference>
<organism evidence="2 3">
    <name type="scientific">Onychostoma macrolepis</name>
    <dbReference type="NCBI Taxonomy" id="369639"/>
    <lineage>
        <taxon>Eukaryota</taxon>
        <taxon>Metazoa</taxon>
        <taxon>Chordata</taxon>
        <taxon>Craniata</taxon>
        <taxon>Vertebrata</taxon>
        <taxon>Euteleostomi</taxon>
        <taxon>Actinopterygii</taxon>
        <taxon>Neopterygii</taxon>
        <taxon>Teleostei</taxon>
        <taxon>Ostariophysi</taxon>
        <taxon>Cypriniformes</taxon>
        <taxon>Cyprinidae</taxon>
        <taxon>Acrossocheilinae</taxon>
        <taxon>Onychostoma</taxon>
    </lineage>
</organism>
<keyword evidence="1" id="KW-0732">Signal</keyword>
<evidence type="ECO:0000313" key="3">
    <source>
        <dbReference type="Proteomes" id="UP000579812"/>
    </source>
</evidence>
<accession>A0A7J6BMP8</accession>
<dbReference type="EMBL" id="JAAMOB010000023">
    <property type="protein sequence ID" value="KAF4096307.1"/>
    <property type="molecule type" value="Genomic_DNA"/>
</dbReference>
<keyword evidence="3" id="KW-1185">Reference proteome</keyword>
<name>A0A7J6BMP8_9TELE</name>
<feature type="signal peptide" evidence="1">
    <location>
        <begin position="1"/>
        <end position="19"/>
    </location>
</feature>
<dbReference type="SUPFAM" id="SSF48726">
    <property type="entry name" value="Immunoglobulin"/>
    <property type="match status" value="1"/>
</dbReference>
<gene>
    <name evidence="2" type="ORF">G5714_022276</name>
</gene>
<evidence type="ECO:0000256" key="1">
    <source>
        <dbReference type="SAM" id="SignalP"/>
    </source>
</evidence>
<dbReference type="Proteomes" id="UP000579812">
    <property type="component" value="Unassembled WGS sequence"/>
</dbReference>